<sequence length="119" mass="14319">MTDKEFNPQQQKEGEKAKQPEAPDPYGHQWAQPSVSHYAYGQDPFPEAHAYQFPEEGEDLDASQYHRFYPPYFPPYFPPYYPPPYFRPFPPYFPPFPPHRPFPPRRRPFPPYPYPPYRP</sequence>
<dbReference type="RefSeq" id="WP_309865660.1">
    <property type="nucleotide sequence ID" value="NZ_JAVDQG010000004.1"/>
</dbReference>
<evidence type="ECO:0000256" key="1">
    <source>
        <dbReference type="SAM" id="MobiDB-lite"/>
    </source>
</evidence>
<evidence type="ECO:0000313" key="2">
    <source>
        <dbReference type="EMBL" id="MDR6226143.1"/>
    </source>
</evidence>
<comment type="caution">
    <text evidence="2">The sequence shown here is derived from an EMBL/GenBank/DDBJ whole genome shotgun (WGS) entry which is preliminary data.</text>
</comment>
<organism evidence="2 3">
    <name type="scientific">Desmospora profundinema</name>
    <dbReference type="NCBI Taxonomy" id="1571184"/>
    <lineage>
        <taxon>Bacteria</taxon>
        <taxon>Bacillati</taxon>
        <taxon>Bacillota</taxon>
        <taxon>Bacilli</taxon>
        <taxon>Bacillales</taxon>
        <taxon>Thermoactinomycetaceae</taxon>
        <taxon>Desmospora</taxon>
    </lineage>
</organism>
<proteinExistence type="predicted"/>
<accession>A0ABU1IP30</accession>
<protein>
    <submittedName>
        <fullName evidence="2">Uncharacterized protein</fullName>
    </submittedName>
</protein>
<feature type="region of interest" description="Disordered" evidence="1">
    <location>
        <begin position="1"/>
        <end position="33"/>
    </location>
</feature>
<feature type="compositionally biased region" description="Basic and acidic residues" evidence="1">
    <location>
        <begin position="1"/>
        <end position="21"/>
    </location>
</feature>
<gene>
    <name evidence="2" type="ORF">JOE21_002149</name>
</gene>
<keyword evidence="3" id="KW-1185">Reference proteome</keyword>
<evidence type="ECO:0000313" key="3">
    <source>
        <dbReference type="Proteomes" id="UP001185012"/>
    </source>
</evidence>
<reference evidence="2 3" key="1">
    <citation type="submission" date="2023-07" db="EMBL/GenBank/DDBJ databases">
        <title>Genomic Encyclopedia of Type Strains, Phase IV (KMG-IV): sequencing the most valuable type-strain genomes for metagenomic binning, comparative biology and taxonomic classification.</title>
        <authorList>
            <person name="Goeker M."/>
        </authorList>
    </citation>
    <scope>NUCLEOTIDE SEQUENCE [LARGE SCALE GENOMIC DNA]</scope>
    <source>
        <strain evidence="2 3">DSM 45903</strain>
    </source>
</reference>
<dbReference type="Proteomes" id="UP001185012">
    <property type="component" value="Unassembled WGS sequence"/>
</dbReference>
<dbReference type="EMBL" id="JAVDQG010000004">
    <property type="protein sequence ID" value="MDR6226143.1"/>
    <property type="molecule type" value="Genomic_DNA"/>
</dbReference>
<name>A0ABU1IP30_9BACL</name>